<keyword evidence="3" id="KW-0133">Cell shape</keyword>
<evidence type="ECO:0000256" key="3">
    <source>
        <dbReference type="ARBA" id="ARBA00022960"/>
    </source>
</evidence>
<dbReference type="EMBL" id="SOZE01000004">
    <property type="protein sequence ID" value="TFF39305.1"/>
    <property type="molecule type" value="Genomic_DNA"/>
</dbReference>
<evidence type="ECO:0000256" key="6">
    <source>
        <dbReference type="SAM" id="Phobius"/>
    </source>
</evidence>
<feature type="transmembrane region" description="Helical" evidence="6">
    <location>
        <begin position="702"/>
        <end position="726"/>
    </location>
</feature>
<evidence type="ECO:0000313" key="9">
    <source>
        <dbReference type="Proteomes" id="UP000297540"/>
    </source>
</evidence>
<dbReference type="OrthoDB" id="9812661at2"/>
<feature type="transmembrane region" description="Helical" evidence="6">
    <location>
        <begin position="422"/>
        <end position="440"/>
    </location>
</feature>
<feature type="transmembrane region" description="Helical" evidence="6">
    <location>
        <begin position="492"/>
        <end position="511"/>
    </location>
</feature>
<dbReference type="GO" id="GO:0032153">
    <property type="term" value="C:cell division site"/>
    <property type="evidence" value="ECO:0007669"/>
    <property type="project" value="TreeGrafter"/>
</dbReference>
<gene>
    <name evidence="8" type="ORF">E2R66_06705</name>
</gene>
<dbReference type="InterPro" id="IPR001182">
    <property type="entry name" value="FtsW/RodA"/>
</dbReference>
<dbReference type="GO" id="GO:0051301">
    <property type="term" value="P:cell division"/>
    <property type="evidence" value="ECO:0007669"/>
    <property type="project" value="InterPro"/>
</dbReference>
<dbReference type="GO" id="GO:0005886">
    <property type="term" value="C:plasma membrane"/>
    <property type="evidence" value="ECO:0007669"/>
    <property type="project" value="TreeGrafter"/>
</dbReference>
<dbReference type="InterPro" id="IPR001460">
    <property type="entry name" value="PCN-bd_Tpept"/>
</dbReference>
<organism evidence="8 9">
    <name type="scientific">Mucilaginibacter psychrotolerans</name>
    <dbReference type="NCBI Taxonomy" id="1524096"/>
    <lineage>
        <taxon>Bacteria</taxon>
        <taxon>Pseudomonadati</taxon>
        <taxon>Bacteroidota</taxon>
        <taxon>Sphingobacteriia</taxon>
        <taxon>Sphingobacteriales</taxon>
        <taxon>Sphingobacteriaceae</taxon>
        <taxon>Mucilaginibacter</taxon>
    </lineage>
</organism>
<dbReference type="Gene3D" id="3.40.710.10">
    <property type="entry name" value="DD-peptidase/beta-lactamase superfamily"/>
    <property type="match status" value="1"/>
</dbReference>
<feature type="domain" description="Penicillin-binding protein transpeptidase" evidence="7">
    <location>
        <begin position="1013"/>
        <end position="1330"/>
    </location>
</feature>
<dbReference type="SUPFAM" id="SSF56601">
    <property type="entry name" value="beta-lactamase/transpeptidase-like"/>
    <property type="match status" value="1"/>
</dbReference>
<feature type="transmembrane region" description="Helical" evidence="6">
    <location>
        <begin position="379"/>
        <end position="396"/>
    </location>
</feature>
<comment type="subcellular location">
    <subcellularLocation>
        <location evidence="1">Membrane</location>
        <topology evidence="1">Multi-pass membrane protein</topology>
    </subcellularLocation>
</comment>
<evidence type="ECO:0000256" key="1">
    <source>
        <dbReference type="ARBA" id="ARBA00004141"/>
    </source>
</evidence>
<keyword evidence="4 6" id="KW-1133">Transmembrane helix</keyword>
<dbReference type="GO" id="GO:0008360">
    <property type="term" value="P:regulation of cell shape"/>
    <property type="evidence" value="ECO:0007669"/>
    <property type="project" value="UniProtKB-KW"/>
</dbReference>
<feature type="transmembrane region" description="Helical" evidence="6">
    <location>
        <begin position="780"/>
        <end position="803"/>
    </location>
</feature>
<feature type="transmembrane region" description="Helical" evidence="6">
    <location>
        <begin position="318"/>
        <end position="341"/>
    </location>
</feature>
<dbReference type="PANTHER" id="PTHR30474">
    <property type="entry name" value="CELL CYCLE PROTEIN"/>
    <property type="match status" value="1"/>
</dbReference>
<feature type="transmembrane region" description="Helical" evidence="6">
    <location>
        <begin position="738"/>
        <end position="759"/>
    </location>
</feature>
<dbReference type="InterPro" id="IPR012338">
    <property type="entry name" value="Beta-lactam/transpept-like"/>
</dbReference>
<proteinExistence type="predicted"/>
<feature type="transmembrane region" description="Helical" evidence="6">
    <location>
        <begin position="460"/>
        <end position="480"/>
    </location>
</feature>
<feature type="transmembrane region" description="Helical" evidence="6">
    <location>
        <begin position="518"/>
        <end position="547"/>
    </location>
</feature>
<accession>A0A4Y8SKW7</accession>
<sequence>MERDKQQATAPGRAKERVFLLLVAILFSVLFYRLYTVLQTRFADVEKRLADGTMVNLNDKDPAGKIHQLLTKGYYFDDKRDIDLITATVGNNIGTGVKIDNIGELNKKKYYIVADDAFQNGGESFKSRVAASRSLLGYTGADSSLFLSERTTPMKLPAETDVAAGHHGISGVIAAKGEGVSGVLVRLDMILPQDSLYSDEETDEVKSRTKSGDGYKKTFYADSADRPKLQELTAYARTDAAGQYHFKNLPDNKAFRVLPLQPGYQFGTSQGTEDLDEDAEFNFSQAPHTVRLLSTRDFNILKKEKSFIVRTPTEFNSWFWIIAGSFLGAFLLVHLFLSWRFPLADQIILPVVMILTGLSFVTLLSLQDPLRDRFLARDSLVYLGIGIVALLVMLFIKMRRFTADSWFYRLALFKNNARAANGWPWVAIAAGLLVLTIKFGTGPEGSGVKVNLFGFQPSEIVKYLIILFLAGFFAANEKLISEYTSWTKRWSFFAFALIAILFTLLLFLLLGDLGPAMVVCFTFIALFSFSRGDFMFMAIAVVIYVLSSWILKNVWLSALATAVVVALLMLFQRRKLSESAIMVLVIMAAFLTIDQIPYLGKLFPGPVQRLVDRKAIWQDPWNNEVYGGDQVANGLWAMSSGGVSGQGVGEGFAKTIPEAHTDMILPSMGEEFGWTGITCIFVLFLLFLHRSIIIGRRTGTPFLFYLCAGVGISTFVQFLLIAGGSIGALPLSGVSLPFQSYGGSSLVANLLASGFLLSASQVRGTPVQMKYISNQQDKNLVPALIAALMGVTLLTVSVSRYLFNNKKWVVQPALVADKSGARMFSYNPRIAILMNRLQAGSIYDRDGILLATSKPEMVKRQMAKLADAGVGGYNIDSAMHKRLDRYYPFEGQMFFWTGDENSGVFTGGSNGYFAEYEHAAELRGFKLPTTNYNVTANRYREDRFLPRGVKEMTVVKKDYSALSHLLLAGINSMAVDSFKNRNRDVQLTLDAGLQTGIQRSMETDTSLLDNRVSVVVMESNTGDVLASSVYPLPPVHDWERLTMSLADQNQLSNWMTTTDLGFTYASQPGSTAKLITSLASFNKLGLAAADKKFQVSDFERIRTKGIEPDETGLISLERAVVKSNNVYFIKLANQEHLEEEMATLYLKTGMFLHGVGGYYYGRQQLNPVQEDKWRAFWRKTEFNTKPRYDPNNIRRTRAKGISGMAWGQGELIATPAAVARLAAGIANGGIMPNNRYVLKFSDSVNVVKPGIKLVNDTRYAQLLRQYMIEQSAPKAYTLGLTVAGKTGTPERIWKKQQINDGWYVFFAPKQKGTGNIVVCVRIESTKGSSDAVKLAGKHVIPFLLRKGYIKNIVAQTNE</sequence>
<evidence type="ECO:0000313" key="8">
    <source>
        <dbReference type="EMBL" id="TFF39305.1"/>
    </source>
</evidence>
<protein>
    <submittedName>
        <fullName evidence="8">Cell cycle protein</fullName>
    </submittedName>
</protein>
<comment type="caution">
    <text evidence="8">The sequence shown here is derived from an EMBL/GenBank/DDBJ whole genome shotgun (WGS) entry which is preliminary data.</text>
</comment>
<evidence type="ECO:0000259" key="7">
    <source>
        <dbReference type="Pfam" id="PF00905"/>
    </source>
</evidence>
<feature type="transmembrane region" description="Helical" evidence="6">
    <location>
        <begin position="347"/>
        <end position="367"/>
    </location>
</feature>
<keyword evidence="2 6" id="KW-0812">Transmembrane</keyword>
<feature type="transmembrane region" description="Helical" evidence="6">
    <location>
        <begin position="580"/>
        <end position="600"/>
    </location>
</feature>
<feature type="transmembrane region" description="Helical" evidence="6">
    <location>
        <begin position="672"/>
        <end position="690"/>
    </location>
</feature>
<dbReference type="Pfam" id="PF01098">
    <property type="entry name" value="FTSW_RODA_SPOVE"/>
    <property type="match status" value="1"/>
</dbReference>
<dbReference type="Pfam" id="PF00905">
    <property type="entry name" value="Transpeptidase"/>
    <property type="match status" value="1"/>
</dbReference>
<feature type="transmembrane region" description="Helical" evidence="6">
    <location>
        <begin position="18"/>
        <end position="38"/>
    </location>
</feature>
<keyword evidence="5 6" id="KW-0472">Membrane</keyword>
<feature type="transmembrane region" description="Helical" evidence="6">
    <location>
        <begin position="553"/>
        <end position="571"/>
    </location>
</feature>
<dbReference type="RefSeq" id="WP_133227591.1">
    <property type="nucleotide sequence ID" value="NZ_SOZE01000004.1"/>
</dbReference>
<reference evidence="8 9" key="1">
    <citation type="journal article" date="2017" name="Int. J. Syst. Evol. Microbiol.">
        <title>Mucilaginibacterpsychrotolerans sp. nov., isolated from peatlands.</title>
        <authorList>
            <person name="Deng Y."/>
            <person name="Shen L."/>
            <person name="Xu B."/>
            <person name="Liu Y."/>
            <person name="Gu Z."/>
            <person name="Liu H."/>
            <person name="Zhou Y."/>
        </authorList>
    </citation>
    <scope>NUCLEOTIDE SEQUENCE [LARGE SCALE GENOMIC DNA]</scope>
    <source>
        <strain evidence="8 9">NH7-4</strain>
    </source>
</reference>
<dbReference type="GO" id="GO:0008658">
    <property type="term" value="F:penicillin binding"/>
    <property type="evidence" value="ECO:0007669"/>
    <property type="project" value="InterPro"/>
</dbReference>
<evidence type="ECO:0000256" key="2">
    <source>
        <dbReference type="ARBA" id="ARBA00022692"/>
    </source>
</evidence>
<dbReference type="PANTHER" id="PTHR30474:SF3">
    <property type="entry name" value="PEPTIDOGLYCAN GLYCOSYLTRANSFERASE RODA"/>
    <property type="match status" value="1"/>
</dbReference>
<name>A0A4Y8SKW7_9SPHI</name>
<dbReference type="Proteomes" id="UP000297540">
    <property type="component" value="Unassembled WGS sequence"/>
</dbReference>
<keyword evidence="9" id="KW-1185">Reference proteome</keyword>
<evidence type="ECO:0000256" key="4">
    <source>
        <dbReference type="ARBA" id="ARBA00022989"/>
    </source>
</evidence>
<evidence type="ECO:0000256" key="5">
    <source>
        <dbReference type="ARBA" id="ARBA00023136"/>
    </source>
</evidence>
<dbReference type="GO" id="GO:0015648">
    <property type="term" value="F:lipid-linked peptidoglycan transporter activity"/>
    <property type="evidence" value="ECO:0007669"/>
    <property type="project" value="TreeGrafter"/>
</dbReference>